<gene>
    <name evidence="1" type="ORF">GCM10022392_07260</name>
</gene>
<sequence length="406" mass="44971">MLGKQLFAQQNREIPIVKIHTDSAAKKPKQDTLVLSHKGEPQTDLYEVIGRLIDKNAKPAYDSVTSKPVVSVVPAIGYTLVSRLAIVLSGNVAFRTGPDSRVSTVVASTSYTQNKQFSIPVQTSIWSKDNHYNFLGDFRFYKYPQSTFGLGSSSKMANEDPMDYKFLRLYETAYRRLSGNFYAGIGYMFDRHYNITDKGNLNGTISDYLLYGKASRSVASGFTVSTLYDSRDNGLNASSGAFVSLQYRDAAKRLGSSTRWQSLMIDARKYFKLPANSENVLALWNFDWVILNGSPGYLDLPSISWDSNSATGRGYIQGRFRGAQMFYGEAEYRFRITGNGLIGGVLFVNAETFSAAQGTRLQAIQPGFGPGLRIKINKVSKTNISLDYGFGTQGSRGLFIDVGEAF</sequence>
<evidence type="ECO:0008006" key="3">
    <source>
        <dbReference type="Google" id="ProtNLM"/>
    </source>
</evidence>
<reference evidence="2" key="1">
    <citation type="journal article" date="2019" name="Int. J. Syst. Evol. Microbiol.">
        <title>The Global Catalogue of Microorganisms (GCM) 10K type strain sequencing project: providing services to taxonomists for standard genome sequencing and annotation.</title>
        <authorList>
            <consortium name="The Broad Institute Genomics Platform"/>
            <consortium name="The Broad Institute Genome Sequencing Center for Infectious Disease"/>
            <person name="Wu L."/>
            <person name="Ma J."/>
        </authorList>
    </citation>
    <scope>NUCLEOTIDE SEQUENCE [LARGE SCALE GENOMIC DNA]</scope>
    <source>
        <strain evidence="2">JCM 17085</strain>
    </source>
</reference>
<accession>A0ABP7WIR0</accession>
<evidence type="ECO:0000313" key="1">
    <source>
        <dbReference type="EMBL" id="GAA4088567.1"/>
    </source>
</evidence>
<dbReference type="Gene3D" id="2.40.160.50">
    <property type="entry name" value="membrane protein fhac: a member of the omp85/tpsb transporter family"/>
    <property type="match status" value="1"/>
</dbReference>
<organism evidence="1 2">
    <name type="scientific">Mucilaginibacter panaciglaebae</name>
    <dbReference type="NCBI Taxonomy" id="502331"/>
    <lineage>
        <taxon>Bacteria</taxon>
        <taxon>Pseudomonadati</taxon>
        <taxon>Bacteroidota</taxon>
        <taxon>Sphingobacteriia</taxon>
        <taxon>Sphingobacteriales</taxon>
        <taxon>Sphingobacteriaceae</taxon>
        <taxon>Mucilaginibacter</taxon>
    </lineage>
</organism>
<proteinExistence type="predicted"/>
<dbReference type="EMBL" id="BAABCV010000002">
    <property type="protein sequence ID" value="GAA4088567.1"/>
    <property type="molecule type" value="Genomic_DNA"/>
</dbReference>
<evidence type="ECO:0000313" key="2">
    <source>
        <dbReference type="Proteomes" id="UP001500841"/>
    </source>
</evidence>
<keyword evidence="2" id="KW-1185">Reference proteome</keyword>
<comment type="caution">
    <text evidence="1">The sequence shown here is derived from an EMBL/GenBank/DDBJ whole genome shotgun (WGS) entry which is preliminary data.</text>
</comment>
<name>A0ABP7WIR0_9SPHI</name>
<dbReference type="Proteomes" id="UP001500841">
    <property type="component" value="Unassembled WGS sequence"/>
</dbReference>
<protein>
    <recommendedName>
        <fullName evidence="3">Surface antigen-like protein</fullName>
    </recommendedName>
</protein>